<dbReference type="NCBIfam" id="TIGR01683">
    <property type="entry name" value="thiS"/>
    <property type="match status" value="1"/>
</dbReference>
<dbReference type="InterPro" id="IPR003749">
    <property type="entry name" value="ThiS/MoaD-like"/>
</dbReference>
<sequence>MTDTITITLNGEARELAHPTTARQLVSGIVDKEIGTDGTPVDGTRLGLAVAVDGEVVRRGRWAEFALAQGHSVDVVTAVQGG</sequence>
<name>A0A846S4E3_9MICO</name>
<dbReference type="Gene3D" id="3.10.20.30">
    <property type="match status" value="1"/>
</dbReference>
<dbReference type="Proteomes" id="UP000576792">
    <property type="component" value="Unassembled WGS sequence"/>
</dbReference>
<proteinExistence type="predicted"/>
<comment type="caution">
    <text evidence="1">The sequence shown here is derived from an EMBL/GenBank/DDBJ whole genome shotgun (WGS) entry which is preliminary data.</text>
</comment>
<dbReference type="InterPro" id="IPR012675">
    <property type="entry name" value="Beta-grasp_dom_sf"/>
</dbReference>
<dbReference type="CDD" id="cd00565">
    <property type="entry name" value="Ubl_ThiS"/>
    <property type="match status" value="1"/>
</dbReference>
<dbReference type="InterPro" id="IPR010035">
    <property type="entry name" value="Thi_S"/>
</dbReference>
<keyword evidence="2" id="KW-1185">Reference proteome</keyword>
<dbReference type="AlphaFoldDB" id="A0A846S4E3"/>
<dbReference type="RefSeq" id="WP_167951489.1">
    <property type="nucleotide sequence ID" value="NZ_BAAAPQ010000022.1"/>
</dbReference>
<dbReference type="InterPro" id="IPR016155">
    <property type="entry name" value="Mopterin_synth/thiamin_S_b"/>
</dbReference>
<gene>
    <name evidence="1" type="ORF">BKA07_002893</name>
</gene>
<dbReference type="Pfam" id="PF02597">
    <property type="entry name" value="ThiS"/>
    <property type="match status" value="1"/>
</dbReference>
<dbReference type="SUPFAM" id="SSF54285">
    <property type="entry name" value="MoaD/ThiS"/>
    <property type="match status" value="1"/>
</dbReference>
<reference evidence="1 2" key="1">
    <citation type="submission" date="2020-03" db="EMBL/GenBank/DDBJ databases">
        <title>Sequencing the genomes of 1000 actinobacteria strains.</title>
        <authorList>
            <person name="Klenk H.-P."/>
        </authorList>
    </citation>
    <scope>NUCLEOTIDE SEQUENCE [LARGE SCALE GENOMIC DNA]</scope>
    <source>
        <strain evidence="1 2">DSM 18964</strain>
    </source>
</reference>
<evidence type="ECO:0000313" key="1">
    <source>
        <dbReference type="EMBL" id="NJC57858.1"/>
    </source>
</evidence>
<protein>
    <submittedName>
        <fullName evidence="1">Sulfur carrier protein</fullName>
    </submittedName>
</protein>
<accession>A0A846S4E3</accession>
<dbReference type="EMBL" id="JAATJN010000001">
    <property type="protein sequence ID" value="NJC57858.1"/>
    <property type="molecule type" value="Genomic_DNA"/>
</dbReference>
<organism evidence="1 2">
    <name type="scientific">Brevibacterium marinum</name>
    <dbReference type="NCBI Taxonomy" id="418643"/>
    <lineage>
        <taxon>Bacteria</taxon>
        <taxon>Bacillati</taxon>
        <taxon>Actinomycetota</taxon>
        <taxon>Actinomycetes</taxon>
        <taxon>Micrococcales</taxon>
        <taxon>Brevibacteriaceae</taxon>
        <taxon>Brevibacterium</taxon>
    </lineage>
</organism>
<evidence type="ECO:0000313" key="2">
    <source>
        <dbReference type="Proteomes" id="UP000576792"/>
    </source>
</evidence>